<feature type="domain" description="NAD(P)-binding" evidence="2">
    <location>
        <begin position="68"/>
        <end position="266"/>
    </location>
</feature>
<dbReference type="SUPFAM" id="SSF51735">
    <property type="entry name" value="NAD(P)-binding Rossmann-fold domains"/>
    <property type="match status" value="1"/>
</dbReference>
<dbReference type="PANTHER" id="PTHR15020:SF11">
    <property type="entry name" value="OS06G0360300 PROTEIN"/>
    <property type="match status" value="1"/>
</dbReference>
<dbReference type="Pfam" id="PF13460">
    <property type="entry name" value="NAD_binding_10"/>
    <property type="match status" value="1"/>
</dbReference>
<protein>
    <submittedName>
        <fullName evidence="3">Predicted protein</fullName>
    </submittedName>
</protein>
<dbReference type="GeneID" id="9684031"/>
<accession>C1MRZ1</accession>
<keyword evidence="4" id="KW-1185">Reference proteome</keyword>
<gene>
    <name evidence="3" type="ORF">MICPUCDRAFT_58283</name>
</gene>
<dbReference type="RefSeq" id="XP_003058959.1">
    <property type="nucleotide sequence ID" value="XM_003058913.1"/>
</dbReference>
<proteinExistence type="predicted"/>
<organism evidence="4">
    <name type="scientific">Micromonas pusilla (strain CCMP1545)</name>
    <name type="common">Picoplanktonic green alga</name>
    <dbReference type="NCBI Taxonomy" id="564608"/>
    <lineage>
        <taxon>Eukaryota</taxon>
        <taxon>Viridiplantae</taxon>
        <taxon>Chlorophyta</taxon>
        <taxon>Mamiellophyceae</taxon>
        <taxon>Mamiellales</taxon>
        <taxon>Mamiellaceae</taxon>
        <taxon>Micromonas</taxon>
    </lineage>
</organism>
<feature type="compositionally biased region" description="Low complexity" evidence="1">
    <location>
        <begin position="26"/>
        <end position="51"/>
    </location>
</feature>
<name>C1MRZ1_MICPC</name>
<dbReference type="InterPro" id="IPR036291">
    <property type="entry name" value="NAD(P)-bd_dom_sf"/>
</dbReference>
<dbReference type="KEGG" id="mpp:MICPUCDRAFT_58283"/>
<dbReference type="Gene3D" id="3.40.50.720">
    <property type="entry name" value="NAD(P)-binding Rossmann-like Domain"/>
    <property type="match status" value="1"/>
</dbReference>
<dbReference type="Proteomes" id="UP000001876">
    <property type="component" value="Unassembled WGS sequence"/>
</dbReference>
<dbReference type="eggNOG" id="KOG1203">
    <property type="taxonomic scope" value="Eukaryota"/>
</dbReference>
<dbReference type="OrthoDB" id="419598at2759"/>
<dbReference type="PANTHER" id="PTHR15020">
    <property type="entry name" value="FLAVIN REDUCTASE-RELATED"/>
    <property type="match status" value="1"/>
</dbReference>
<sequence length="341" mass="35044">MSSSALAFRTVVSSRAPPRRSKTTARRAATPSPRVVVVRSSEAQQTASTEPAPAPVAPPSEKPIVVFGANGKTGKRCVAHAAKAGVPVVACTRSGSFASADLAMSADDQKLVTAKAGDVSKASQAELEALVSGAGAIIFAASASPGGGSPQDVDKAGLVAVARAAIAANVPRLVIVSSGSVSKPLSPVYVFLNFFGGIMRAKIEGEDAVRALYFNREDADYVCVRPGGLTEDPGQGVRAIELNQGDDKSGRISREDVAAICVEAARAAGTPAAKNATFECYWKDTAKSLGEVGLSNMMGGTSNEAEYVSGKERRGESWEELFDGLESDAAGVAQQGWGPSL</sequence>
<dbReference type="OMA" id="VGLSNMM"/>
<evidence type="ECO:0000256" key="1">
    <source>
        <dbReference type="SAM" id="MobiDB-lite"/>
    </source>
</evidence>
<dbReference type="STRING" id="564608.C1MRZ1"/>
<evidence type="ECO:0000259" key="2">
    <source>
        <dbReference type="Pfam" id="PF13460"/>
    </source>
</evidence>
<evidence type="ECO:0000313" key="3">
    <source>
        <dbReference type="EMBL" id="EEH57414.1"/>
    </source>
</evidence>
<evidence type="ECO:0000313" key="4">
    <source>
        <dbReference type="Proteomes" id="UP000001876"/>
    </source>
</evidence>
<reference evidence="3 4" key="1">
    <citation type="journal article" date="2009" name="Science">
        <title>Green evolution and dynamic adaptations revealed by genomes of the marine picoeukaryotes Micromonas.</title>
        <authorList>
            <person name="Worden A.Z."/>
            <person name="Lee J.H."/>
            <person name="Mock T."/>
            <person name="Rouze P."/>
            <person name="Simmons M.P."/>
            <person name="Aerts A.L."/>
            <person name="Allen A.E."/>
            <person name="Cuvelier M.L."/>
            <person name="Derelle E."/>
            <person name="Everett M.V."/>
            <person name="Foulon E."/>
            <person name="Grimwood J."/>
            <person name="Gundlach H."/>
            <person name="Henrissat B."/>
            <person name="Napoli C."/>
            <person name="McDonald S.M."/>
            <person name="Parker M.S."/>
            <person name="Rombauts S."/>
            <person name="Salamov A."/>
            <person name="Von Dassow P."/>
            <person name="Badger J.H."/>
            <person name="Coutinho P.M."/>
            <person name="Demir E."/>
            <person name="Dubchak I."/>
            <person name="Gentemann C."/>
            <person name="Eikrem W."/>
            <person name="Gready J.E."/>
            <person name="John U."/>
            <person name="Lanier W."/>
            <person name="Lindquist E.A."/>
            <person name="Lucas S."/>
            <person name="Mayer K.F."/>
            <person name="Moreau H."/>
            <person name="Not F."/>
            <person name="Otillar R."/>
            <person name="Panaud O."/>
            <person name="Pangilinan J."/>
            <person name="Paulsen I."/>
            <person name="Piegu B."/>
            <person name="Poliakov A."/>
            <person name="Robbens S."/>
            <person name="Schmutz J."/>
            <person name="Toulza E."/>
            <person name="Wyss T."/>
            <person name="Zelensky A."/>
            <person name="Zhou K."/>
            <person name="Armbrust E.V."/>
            <person name="Bhattacharya D."/>
            <person name="Goodenough U.W."/>
            <person name="Van de Peer Y."/>
            <person name="Grigoriev I.V."/>
        </authorList>
    </citation>
    <scope>NUCLEOTIDE SEQUENCE [LARGE SCALE GENOMIC DNA]</scope>
    <source>
        <strain evidence="3 4">CCMP1545</strain>
    </source>
</reference>
<feature type="region of interest" description="Disordered" evidence="1">
    <location>
        <begin position="1"/>
        <end position="60"/>
    </location>
</feature>
<dbReference type="EMBL" id="GG663739">
    <property type="protein sequence ID" value="EEH57414.1"/>
    <property type="molecule type" value="Genomic_DNA"/>
</dbReference>
<dbReference type="InterPro" id="IPR016040">
    <property type="entry name" value="NAD(P)-bd_dom"/>
</dbReference>
<dbReference type="AlphaFoldDB" id="C1MRZ1"/>